<feature type="compositionally biased region" description="Low complexity" evidence="1">
    <location>
        <begin position="244"/>
        <end position="257"/>
    </location>
</feature>
<proteinExistence type="predicted"/>
<evidence type="ECO:0000313" key="3">
    <source>
        <dbReference type="Proteomes" id="UP001361239"/>
    </source>
</evidence>
<dbReference type="EMBL" id="JBBHJZ010000008">
    <property type="protein sequence ID" value="MEJ5979477.1"/>
    <property type="molecule type" value="Genomic_DNA"/>
</dbReference>
<gene>
    <name evidence="2" type="ORF">WG901_22680</name>
</gene>
<sequence length="268" mass="29597">MAPKPEVLRELYLLSGNNCAMPDCDGLIIDSRGVVLGHVCHIEAAMPDGARFNGDMTNEQRRAGANLVLMCSGHHAQIDSKQYEKEYDFERVRRIKRGHEARFKGVGDSLRQSFRTVYSDATDRLSPTGSGLCKRLEQVLPDCVVDEDDAKTRATQLGAYVERMRKVPEPERDFMLVVIRRAAKLGGANSVLVHVDDVKNALGVPVTRMKSLGEAMERHGVGDIDLYSTNGEDEPHVCVRAHPSMSRGSTSSDSVTSLARRWRISSSG</sequence>
<evidence type="ECO:0008006" key="4">
    <source>
        <dbReference type="Google" id="ProtNLM"/>
    </source>
</evidence>
<name>A0ABU8S3D8_9SPHN</name>
<evidence type="ECO:0000256" key="1">
    <source>
        <dbReference type="SAM" id="MobiDB-lite"/>
    </source>
</evidence>
<comment type="caution">
    <text evidence="2">The sequence shown here is derived from an EMBL/GenBank/DDBJ whole genome shotgun (WGS) entry which is preliminary data.</text>
</comment>
<keyword evidence="3" id="KW-1185">Reference proteome</keyword>
<protein>
    <recommendedName>
        <fullName evidence="4">HNH endonuclease</fullName>
    </recommendedName>
</protein>
<feature type="region of interest" description="Disordered" evidence="1">
    <location>
        <begin position="242"/>
        <end position="268"/>
    </location>
</feature>
<evidence type="ECO:0000313" key="2">
    <source>
        <dbReference type="EMBL" id="MEJ5979477.1"/>
    </source>
</evidence>
<organism evidence="2 3">
    <name type="scientific">Novosphingobium anseongense</name>
    <dbReference type="NCBI Taxonomy" id="3133436"/>
    <lineage>
        <taxon>Bacteria</taxon>
        <taxon>Pseudomonadati</taxon>
        <taxon>Pseudomonadota</taxon>
        <taxon>Alphaproteobacteria</taxon>
        <taxon>Sphingomonadales</taxon>
        <taxon>Sphingomonadaceae</taxon>
        <taxon>Novosphingobium</taxon>
    </lineage>
</organism>
<accession>A0ABU8S3D8</accession>
<dbReference type="Proteomes" id="UP001361239">
    <property type="component" value="Unassembled WGS sequence"/>
</dbReference>
<dbReference type="RefSeq" id="WP_339589415.1">
    <property type="nucleotide sequence ID" value="NZ_JBBHJZ010000008.1"/>
</dbReference>
<reference evidence="2 3" key="1">
    <citation type="submission" date="2024-03" db="EMBL/GenBank/DDBJ databases">
        <authorList>
            <person name="Jo J.-H."/>
        </authorList>
    </citation>
    <scope>NUCLEOTIDE SEQUENCE [LARGE SCALE GENOMIC DNA]</scope>
    <source>
        <strain evidence="2 3">PS1R-30</strain>
    </source>
</reference>